<protein>
    <submittedName>
        <fullName evidence="1">Putative capsule polysaccharide biosynthesis protein</fullName>
    </submittedName>
</protein>
<name>A0A1S8AAB4_ROSNE</name>
<proteinExistence type="predicted"/>
<evidence type="ECO:0000313" key="2">
    <source>
        <dbReference type="Proteomes" id="UP000054516"/>
    </source>
</evidence>
<organism evidence="1">
    <name type="scientific">Rosellinia necatrix</name>
    <name type="common">White root-rot fungus</name>
    <dbReference type="NCBI Taxonomy" id="77044"/>
    <lineage>
        <taxon>Eukaryota</taxon>
        <taxon>Fungi</taxon>
        <taxon>Dikarya</taxon>
        <taxon>Ascomycota</taxon>
        <taxon>Pezizomycotina</taxon>
        <taxon>Sordariomycetes</taxon>
        <taxon>Xylariomycetidae</taxon>
        <taxon>Xylariales</taxon>
        <taxon>Xylariaceae</taxon>
        <taxon>Rosellinia</taxon>
    </lineage>
</organism>
<sequence length="137" mass="16078">MGIALFQSRKYIGQYLTGFIGARKGNPFIERWMRLWLELWKDRRISCSDLHKYPLLRPLGLIVPPEQQANPRKVDMGRSGGSDLTRITDYFALNMAYERVRLPQDEKTGWDGPEYCRRHVHLLDTVDEVCKSHEMPK</sequence>
<keyword evidence="2" id="KW-1185">Reference proteome</keyword>
<dbReference type="Proteomes" id="UP000054516">
    <property type="component" value="Unassembled WGS sequence"/>
</dbReference>
<dbReference type="EMBL" id="DF977508">
    <property type="protein sequence ID" value="GAW27018.1"/>
    <property type="molecule type" value="Genomic_DNA"/>
</dbReference>
<dbReference type="AlphaFoldDB" id="A0A1S8AAB4"/>
<reference evidence="1" key="1">
    <citation type="submission" date="2016-03" db="EMBL/GenBank/DDBJ databases">
        <title>Draft genome sequence of Rosellinia necatrix.</title>
        <authorList>
            <person name="Kanematsu S."/>
        </authorList>
    </citation>
    <scope>NUCLEOTIDE SEQUENCE [LARGE SCALE GENOMIC DNA]</scope>
    <source>
        <strain evidence="1">W97</strain>
    </source>
</reference>
<dbReference type="OrthoDB" id="409543at2759"/>
<gene>
    <name evidence="1" type="ORF">SAMD00023353_6300200</name>
</gene>
<evidence type="ECO:0000313" key="1">
    <source>
        <dbReference type="EMBL" id="GAW27018.1"/>
    </source>
</evidence>
<accession>A0A1S8AAB4</accession>